<keyword evidence="3" id="KW-1185">Reference proteome</keyword>
<sequence length="91" mass="9637">MNDLQRWTQTAIAELGIPPEVLAEATTPVLDLVRDIAHGVNRPSAPLTAFLVGLSAGAATPGATPEQTVAEVRARIERVQALIAQWEPTAD</sequence>
<dbReference type="RefSeq" id="WP_168628721.1">
    <property type="nucleotide sequence ID" value="NZ_BONL01000010.1"/>
</dbReference>
<organism evidence="2 3">
    <name type="scientific">Cellulomonas denverensis</name>
    <dbReference type="NCBI Taxonomy" id="264297"/>
    <lineage>
        <taxon>Bacteria</taxon>
        <taxon>Bacillati</taxon>
        <taxon>Actinomycetota</taxon>
        <taxon>Actinomycetes</taxon>
        <taxon>Micrococcales</taxon>
        <taxon>Cellulomonadaceae</taxon>
        <taxon>Cellulomonas</taxon>
    </lineage>
</organism>
<comment type="caution">
    <text evidence="2">The sequence shown here is derived from an EMBL/GenBank/DDBJ whole genome shotgun (WGS) entry which is preliminary data.</text>
</comment>
<dbReference type="InterPro" id="IPR045598">
    <property type="entry name" value="DUF6457"/>
</dbReference>
<reference evidence="2 3" key="1">
    <citation type="submission" date="2020-04" db="EMBL/GenBank/DDBJ databases">
        <title>MicrobeNet Type strains.</title>
        <authorList>
            <person name="Nicholson A.C."/>
        </authorList>
    </citation>
    <scope>NUCLEOTIDE SEQUENCE [LARGE SCALE GENOMIC DNA]</scope>
    <source>
        <strain evidence="2 3">ATCC BAA-788</strain>
    </source>
</reference>
<evidence type="ECO:0000313" key="3">
    <source>
        <dbReference type="Proteomes" id="UP000581206"/>
    </source>
</evidence>
<protein>
    <recommendedName>
        <fullName evidence="1">DUF6457 domain-containing protein</fullName>
    </recommendedName>
</protein>
<evidence type="ECO:0000313" key="2">
    <source>
        <dbReference type="EMBL" id="NKY21661.1"/>
    </source>
</evidence>
<dbReference type="EMBL" id="JAAXOX010000001">
    <property type="protein sequence ID" value="NKY21661.1"/>
    <property type="molecule type" value="Genomic_DNA"/>
</dbReference>
<proteinExistence type="predicted"/>
<dbReference type="Pfam" id="PF20058">
    <property type="entry name" value="DUF6457"/>
    <property type="match status" value="1"/>
</dbReference>
<evidence type="ECO:0000259" key="1">
    <source>
        <dbReference type="Pfam" id="PF20058"/>
    </source>
</evidence>
<feature type="domain" description="DUF6457" evidence="1">
    <location>
        <begin position="2"/>
        <end position="89"/>
    </location>
</feature>
<dbReference type="AlphaFoldDB" id="A0A7X6KSU5"/>
<gene>
    <name evidence="2" type="ORF">HGA03_03170</name>
</gene>
<accession>A0A7X6KSU5</accession>
<dbReference type="Proteomes" id="UP000581206">
    <property type="component" value="Unassembled WGS sequence"/>
</dbReference>
<name>A0A7X6KSU5_9CELL</name>